<protein>
    <submittedName>
        <fullName evidence="1">DEAD/DEAH box helicase</fullName>
    </submittedName>
</protein>
<proteinExistence type="predicted"/>
<dbReference type="EMBL" id="CP081303">
    <property type="protein sequence ID" value="QZE15172.1"/>
    <property type="molecule type" value="Genomic_DNA"/>
</dbReference>
<dbReference type="Proteomes" id="UP000826212">
    <property type="component" value="Chromosome"/>
</dbReference>
<organism evidence="1 2">
    <name type="scientific">Halosquirtibacter laminarini</name>
    <dbReference type="NCBI Taxonomy" id="3374600"/>
    <lineage>
        <taxon>Bacteria</taxon>
        <taxon>Pseudomonadati</taxon>
        <taxon>Bacteroidota</taxon>
        <taxon>Bacteroidia</taxon>
        <taxon>Marinilabiliales</taxon>
        <taxon>Prolixibacteraceae</taxon>
        <taxon>Halosquirtibacter</taxon>
    </lineage>
</organism>
<name>A0AC61NHM3_9BACT</name>
<keyword evidence="1" id="KW-0378">Hydrolase</keyword>
<keyword evidence="1" id="KW-0067">ATP-binding</keyword>
<accession>A0AC61NHM3</accession>
<gene>
    <name evidence="1" type="ORF">K4L44_04890</name>
</gene>
<keyword evidence="1" id="KW-0347">Helicase</keyword>
<keyword evidence="2" id="KW-1185">Reference proteome</keyword>
<evidence type="ECO:0000313" key="2">
    <source>
        <dbReference type="Proteomes" id="UP000826212"/>
    </source>
</evidence>
<sequence>MENVKEFLLVRSIWCLKLKREKNKNYSVQQVEQFIADLLSIRVITDIGFDSVSFKYTDWETYLGEKLYNDKTFGDKVFKGIKEDQKLKLSDKVLIASKFCTLDFSAAYFLSSVKREKNYWMNWDQRDMFEELFVYDHITTNEPFLQIVLSEIAEDKFKYEHILYLLIDNIINTVPWNIIFRLIENVPKLKELKVQALDEFFGASVLVGNKTFIQEIKNFHPLWFDEYALPWFDDLSELKSIPILELNRWTNTHMVHNSKKLFVPGYRGLFIAFVLVRTNDDSTMKALLTLANDGIKEYKDGTTPLEDSFLNSYKFLRFYARTSLGKELGGKNVWRTILSNLDTLSSSAGVIGILVAKWLGYHELIKSVIESQLENIYSILDEEYVPRILVEYDQACAAINKKKKFLEIFSSFNKHDYYDYQFLQQTEPWNKALKLILKLSEDENKHNNACLMWVIRNYHYYGELAVYERTQGKIGLNKGRKLSFSKLKSSPPASATPLDLEAVSCYEEASYRYGNESIDRMLYALRRHPHVYADNDYANRVDIVEYPFILEILKKGNSYRISANQEVLENYSYHFINNTKISVTKASELEIKFSKILVESGGSILVPEGEWDVFQQVLKGLSTKLFIDGDPNESTVTVQESISAPIVQMRPVGKNLRVDFLLKHHDSQTYYSKIGGKSNDIVIDGDDRSFLVRTDIKKEDKIKKKILNTFKEEAFHVDKKELSVVSNDVLESLELLSFVKENFQKWPILWPEGESFKLSDTITEKELNIDIVSNGGWFEVSGQWKVDNEKVYSLLELMQRSNGGHQRFIKLDEDHYVTMNEALQKKIQQISALGDRSMDDQGAIRIHPMLMQLFDDWIEGDAVSVPNDCKEMHAKIQNLQKKKFALTKDFVANLRSYQEDGFQWMCRLYELGLGACLADDMGLGKTIQILAILDKYKSKGPSVVVAPSSVCLNWEKEIARFAPTLDCKLLPLKGRKKFIESLSKGDVLIVSYGVLQSNTKLLEKTPWNVMVLDEAHAIKNNQTSRSKAVMDLDAKFRIAATGTPVQNHLGELWNLFQFLIPGLLGNYKSFQSKYMNGENANRNKEVLKKLLTPFMLRRTKGEVLKELPEKTEVVREIEFSSEEKVHYEACRIAAQQNIDNSDPAKVRFQILSEITRLRQACLSGSLVNSELTIDSSKLAALESILYSIVDGDHKVLVFSQFTSYLKIIEEKISALGYDYCYLDGRTTKAKRAKQIQLFQEGSPKIFLISLKAGGLGLNLTAADYVIHMDPWWNPAIEDQATDRAHRMGQEKPVTVYRLITKGTIEEKIIALHETKRELADHILEGNNTSSPLDLDELKSLLQ</sequence>
<keyword evidence="1" id="KW-0547">Nucleotide-binding</keyword>
<reference evidence="1" key="1">
    <citation type="submission" date="2021-08" db="EMBL/GenBank/DDBJ databases">
        <title>Novel anaerobic bacterium isolated from sea squirt in East Sea, Republic of Korea.</title>
        <authorList>
            <person name="Nguyen T.H."/>
            <person name="Li Z."/>
            <person name="Lee Y.-J."/>
            <person name="Ko J."/>
            <person name="Kim S.-G."/>
        </authorList>
    </citation>
    <scope>NUCLEOTIDE SEQUENCE</scope>
    <source>
        <strain evidence="1">KCTC 25031</strain>
    </source>
</reference>
<evidence type="ECO:0000313" key="1">
    <source>
        <dbReference type="EMBL" id="QZE15172.1"/>
    </source>
</evidence>